<accession>A0A5R9GIF3</accession>
<evidence type="ECO:0000313" key="1">
    <source>
        <dbReference type="EMBL" id="TLS53204.1"/>
    </source>
</evidence>
<dbReference type="AlphaFoldDB" id="A0A5R9GIF3"/>
<name>A0A5R9GIF3_9BACL</name>
<protein>
    <submittedName>
        <fullName evidence="1">DUF3189 family protein</fullName>
    </submittedName>
</protein>
<keyword evidence="2" id="KW-1185">Reference proteome</keyword>
<dbReference type="InterPro" id="IPR021525">
    <property type="entry name" value="DUF3189"/>
</dbReference>
<comment type="caution">
    <text evidence="1">The sequence shown here is derived from an EMBL/GenBank/DDBJ whole genome shotgun (WGS) entry which is preliminary data.</text>
</comment>
<dbReference type="EMBL" id="VCIW01000003">
    <property type="protein sequence ID" value="TLS53204.1"/>
    <property type="molecule type" value="Genomic_DNA"/>
</dbReference>
<gene>
    <name evidence="1" type="ORF">FE782_07530</name>
</gene>
<evidence type="ECO:0000313" key="2">
    <source>
        <dbReference type="Proteomes" id="UP000309676"/>
    </source>
</evidence>
<reference evidence="1 2" key="1">
    <citation type="submission" date="2019-05" db="EMBL/GenBank/DDBJ databases">
        <authorList>
            <person name="Narsing Rao M.P."/>
            <person name="Li W.J."/>
        </authorList>
    </citation>
    <scope>NUCLEOTIDE SEQUENCE [LARGE SCALE GENOMIC DNA]</scope>
    <source>
        <strain evidence="1 2">SYSU_K30003</strain>
    </source>
</reference>
<dbReference type="RefSeq" id="WP_138193445.1">
    <property type="nucleotide sequence ID" value="NZ_VCIW01000003.1"/>
</dbReference>
<dbReference type="OrthoDB" id="1680616at2"/>
<sequence>MIYIYNDFGGTHTTVMAAAYHLKKLTPTRAPTRHEILTTHNFNELVYADRGKLFFHGIDDEGNPVYTMGRGRSKILIPGVVNLLSMLMEENRLHEKIVLSNTSPTVPLPMTLGGMLSRWLKIDAIGVPLLLYGAKIAYRDIVNLVDHTKSVAKQSSSQLIVLDNKRSS</sequence>
<proteinExistence type="predicted"/>
<dbReference type="Proteomes" id="UP000309676">
    <property type="component" value="Unassembled WGS sequence"/>
</dbReference>
<organism evidence="1 2">
    <name type="scientific">Paenibacillus antri</name>
    <dbReference type="NCBI Taxonomy" id="2582848"/>
    <lineage>
        <taxon>Bacteria</taxon>
        <taxon>Bacillati</taxon>
        <taxon>Bacillota</taxon>
        <taxon>Bacilli</taxon>
        <taxon>Bacillales</taxon>
        <taxon>Paenibacillaceae</taxon>
        <taxon>Paenibacillus</taxon>
    </lineage>
</organism>
<dbReference type="Pfam" id="PF11385">
    <property type="entry name" value="DUF3189"/>
    <property type="match status" value="1"/>
</dbReference>